<protein>
    <submittedName>
        <fullName evidence="1">Uncharacterized protein</fullName>
    </submittedName>
</protein>
<gene>
    <name evidence="1" type="ORF">NYM_LOCUS19983</name>
</gene>
<dbReference type="AlphaFoldDB" id="A0A5K1DJU9"/>
<dbReference type="EMBL" id="LR721783">
    <property type="protein sequence ID" value="VVW40158.1"/>
    <property type="molecule type" value="Genomic_DNA"/>
</dbReference>
<reference evidence="1" key="1">
    <citation type="submission" date="2019-09" db="EMBL/GenBank/DDBJ databases">
        <authorList>
            <person name="Zhang L."/>
        </authorList>
    </citation>
    <scope>NUCLEOTIDE SEQUENCE</scope>
</reference>
<name>A0A5K1DJU9_9MAGN</name>
<evidence type="ECO:0000313" key="1">
    <source>
        <dbReference type="EMBL" id="VVW40158.1"/>
    </source>
</evidence>
<sequence length="97" mass="10584">MLHSNRIASWFASTTSVISSPVMPGSGEYPASTGPPSTLVATSYRRRAAKPQCLIHFNSPLPRARAARPALAWNWTIMFALSTNFADSYIPMETNPS</sequence>
<organism evidence="1">
    <name type="scientific">Nymphaea colorata</name>
    <name type="common">pocket water lily</name>
    <dbReference type="NCBI Taxonomy" id="210225"/>
    <lineage>
        <taxon>Eukaryota</taxon>
        <taxon>Viridiplantae</taxon>
        <taxon>Streptophyta</taxon>
        <taxon>Embryophyta</taxon>
        <taxon>Tracheophyta</taxon>
        <taxon>Spermatophyta</taxon>
        <taxon>Magnoliopsida</taxon>
        <taxon>Nymphaeales</taxon>
        <taxon>Nymphaeaceae</taxon>
        <taxon>Nymphaea</taxon>
    </lineage>
</organism>
<proteinExistence type="predicted"/>
<dbReference type="Gramene" id="NC5G0183080.1">
    <property type="protein sequence ID" value="NC5G0183080.1:cds"/>
    <property type="gene ID" value="NC5G0183080"/>
</dbReference>
<accession>A0A5K1DJU9</accession>